<reference evidence="12" key="1">
    <citation type="submission" date="2025-08" db="UniProtKB">
        <authorList>
            <consortium name="Ensembl"/>
        </authorList>
    </citation>
    <scope>IDENTIFICATION</scope>
</reference>
<dbReference type="GeneTree" id="ENSGT00530000063252"/>
<dbReference type="GO" id="GO:0004867">
    <property type="term" value="F:serine-type endopeptidase inhibitor activity"/>
    <property type="evidence" value="ECO:0007669"/>
    <property type="project" value="UniProtKB-KW"/>
</dbReference>
<evidence type="ECO:0000313" key="13">
    <source>
        <dbReference type="Proteomes" id="UP000261380"/>
    </source>
</evidence>
<dbReference type="SMART" id="SM00131">
    <property type="entry name" value="KU"/>
    <property type="match status" value="1"/>
</dbReference>
<evidence type="ECO:0000256" key="7">
    <source>
        <dbReference type="ARBA" id="ARBA00030489"/>
    </source>
</evidence>
<dbReference type="PROSITE" id="PS50279">
    <property type="entry name" value="BPTI_KUNITZ_2"/>
    <property type="match status" value="1"/>
</dbReference>
<dbReference type="SUPFAM" id="SSF57362">
    <property type="entry name" value="BPTI-like"/>
    <property type="match status" value="1"/>
</dbReference>
<keyword evidence="3" id="KW-0722">Serine protease inhibitor</keyword>
<dbReference type="Ensembl" id="ENSXCOT00000027450.1">
    <property type="protein sequence ID" value="ENSXCOP00000027117.1"/>
    <property type="gene ID" value="ENSXCOG00000020243.1"/>
</dbReference>
<evidence type="ECO:0000259" key="11">
    <source>
        <dbReference type="PROSITE" id="PS50279"/>
    </source>
</evidence>
<proteinExistence type="predicted"/>
<evidence type="ECO:0000256" key="6">
    <source>
        <dbReference type="ARBA" id="ARBA00023157"/>
    </source>
</evidence>
<name>A0A3B5MYN9_9TELE</name>
<keyword evidence="6" id="KW-1015">Disulfide bond</keyword>
<accession>A0A3B5MYN9</accession>
<dbReference type="GO" id="GO:0005615">
    <property type="term" value="C:extracellular space"/>
    <property type="evidence" value="ECO:0007669"/>
    <property type="project" value="TreeGrafter"/>
</dbReference>
<dbReference type="Proteomes" id="UP000261380">
    <property type="component" value="Unplaced"/>
</dbReference>
<dbReference type="STRING" id="32473.ENSXCOP00000027117"/>
<dbReference type="InterPro" id="IPR002223">
    <property type="entry name" value="Kunitz_BPTI"/>
</dbReference>
<comment type="subcellular location">
    <subcellularLocation>
        <location evidence="1">Membrane</location>
        <topology evidence="1">Single-pass type I membrane protein</topology>
    </subcellularLocation>
</comment>
<evidence type="ECO:0000256" key="3">
    <source>
        <dbReference type="ARBA" id="ARBA00022900"/>
    </source>
</evidence>
<dbReference type="FunFam" id="4.10.410.10:FF:000001">
    <property type="entry name" value="Amyloid beta A4 protein"/>
    <property type="match status" value="1"/>
</dbReference>
<feature type="domain" description="BPTI/Kunitz inhibitor" evidence="11">
    <location>
        <begin position="70"/>
        <end position="120"/>
    </location>
</feature>
<feature type="chain" id="PRO_5017373339" description="ABPP" evidence="10">
    <location>
        <begin position="28"/>
        <end position="129"/>
    </location>
</feature>
<dbReference type="PANTHER" id="PTHR10083">
    <property type="entry name" value="KUNITZ-TYPE PROTEASE INHIBITOR-RELATED"/>
    <property type="match status" value="1"/>
</dbReference>
<feature type="signal peptide" evidence="10">
    <location>
        <begin position="1"/>
        <end position="27"/>
    </location>
</feature>
<evidence type="ECO:0000256" key="4">
    <source>
        <dbReference type="ARBA" id="ARBA00023087"/>
    </source>
</evidence>
<keyword evidence="10" id="KW-0732">Signal</keyword>
<organism evidence="12 13">
    <name type="scientific">Xiphophorus couchianus</name>
    <name type="common">Monterrey platyfish</name>
    <dbReference type="NCBI Taxonomy" id="32473"/>
    <lineage>
        <taxon>Eukaryota</taxon>
        <taxon>Metazoa</taxon>
        <taxon>Chordata</taxon>
        <taxon>Craniata</taxon>
        <taxon>Vertebrata</taxon>
        <taxon>Euteleostomi</taxon>
        <taxon>Actinopterygii</taxon>
        <taxon>Neopterygii</taxon>
        <taxon>Teleostei</taxon>
        <taxon>Neoteleostei</taxon>
        <taxon>Acanthomorphata</taxon>
        <taxon>Ovalentaria</taxon>
        <taxon>Atherinomorphae</taxon>
        <taxon>Cyprinodontiformes</taxon>
        <taxon>Poeciliidae</taxon>
        <taxon>Poeciliinae</taxon>
        <taxon>Xiphophorus</taxon>
    </lineage>
</organism>
<dbReference type="Gene3D" id="4.10.410.10">
    <property type="entry name" value="Pancreatic trypsin inhibitor Kunitz domain"/>
    <property type="match status" value="1"/>
</dbReference>
<dbReference type="PANTHER" id="PTHR10083:SF375">
    <property type="entry name" value="BPTI_KUNITZ INHIBITOR DOMAIN-CONTAINING PROTEIN"/>
    <property type="match status" value="1"/>
</dbReference>
<dbReference type="AlphaFoldDB" id="A0A3B5MYN9"/>
<evidence type="ECO:0000256" key="10">
    <source>
        <dbReference type="SAM" id="SignalP"/>
    </source>
</evidence>
<keyword evidence="5" id="KW-0472">Membrane</keyword>
<dbReference type="InterPro" id="IPR050098">
    <property type="entry name" value="TFPI/VKTCI-like"/>
</dbReference>
<evidence type="ECO:0000256" key="9">
    <source>
        <dbReference type="ARBA" id="ARBA00032275"/>
    </source>
</evidence>
<dbReference type="GO" id="GO:0016020">
    <property type="term" value="C:membrane"/>
    <property type="evidence" value="ECO:0007669"/>
    <property type="project" value="UniProtKB-SubCell"/>
</dbReference>
<dbReference type="Pfam" id="PF00014">
    <property type="entry name" value="Kunitz_BPTI"/>
    <property type="match status" value="1"/>
</dbReference>
<sequence>SFLPLVLSFKLSFFLFFLSFLPSLVSSLFPFNSPSIHLLSSFPPSFPFFLPPFVPSSHPCVYVCVLQDVCWANAETGPCRAMLPRWYFDRQDGRCVQFIYGGCGGNRNNFDSEEYCLAVCSSVSKFPAA</sequence>
<reference evidence="12" key="2">
    <citation type="submission" date="2025-09" db="UniProtKB">
        <authorList>
            <consortium name="Ensembl"/>
        </authorList>
    </citation>
    <scope>IDENTIFICATION</scope>
</reference>
<evidence type="ECO:0000256" key="5">
    <source>
        <dbReference type="ARBA" id="ARBA00023136"/>
    </source>
</evidence>
<evidence type="ECO:0000256" key="2">
    <source>
        <dbReference type="ARBA" id="ARBA00022690"/>
    </source>
</evidence>
<evidence type="ECO:0000256" key="1">
    <source>
        <dbReference type="ARBA" id="ARBA00004479"/>
    </source>
</evidence>
<dbReference type="InterPro" id="IPR036880">
    <property type="entry name" value="Kunitz_BPTI_sf"/>
</dbReference>
<dbReference type="InterPro" id="IPR020901">
    <property type="entry name" value="Prtase_inh_Kunz-CS"/>
</dbReference>
<dbReference type="PROSITE" id="PS00280">
    <property type="entry name" value="BPTI_KUNITZ_1"/>
    <property type="match status" value="1"/>
</dbReference>
<dbReference type="CDD" id="cd22607">
    <property type="entry name" value="Kunitz_ABPP-like"/>
    <property type="match status" value="1"/>
</dbReference>
<dbReference type="PRINTS" id="PR00759">
    <property type="entry name" value="BASICPTASE"/>
</dbReference>
<keyword evidence="4" id="KW-0034">Amyloid</keyword>
<protein>
    <recommendedName>
        <fullName evidence="9">ABPP</fullName>
    </recommendedName>
    <alternativeName>
        <fullName evidence="8">Alzheimer disease amyloid A4 protein homolog</fullName>
    </alternativeName>
    <alternativeName>
        <fullName evidence="7">Amyloid precursor protein</fullName>
    </alternativeName>
</protein>
<evidence type="ECO:0000313" key="12">
    <source>
        <dbReference type="Ensembl" id="ENSXCOP00000027117.1"/>
    </source>
</evidence>
<keyword evidence="2" id="KW-0646">Protease inhibitor</keyword>
<keyword evidence="13" id="KW-1185">Reference proteome</keyword>
<evidence type="ECO:0000256" key="8">
    <source>
        <dbReference type="ARBA" id="ARBA00031698"/>
    </source>
</evidence>